<gene>
    <name evidence="1" type="ORF">FWK35_00013692</name>
</gene>
<reference evidence="1 2" key="1">
    <citation type="submission" date="2019-08" db="EMBL/GenBank/DDBJ databases">
        <title>Whole genome of Aphis craccivora.</title>
        <authorList>
            <person name="Voronova N.V."/>
            <person name="Shulinski R.S."/>
            <person name="Bandarenka Y.V."/>
            <person name="Zhorov D.G."/>
            <person name="Warner D."/>
        </authorList>
    </citation>
    <scope>NUCLEOTIDE SEQUENCE [LARGE SCALE GENOMIC DNA]</scope>
    <source>
        <strain evidence="1">180601</strain>
        <tissue evidence="1">Whole Body</tissue>
    </source>
</reference>
<protein>
    <submittedName>
        <fullName evidence="1">Uncharacterized protein</fullName>
    </submittedName>
</protein>
<feature type="non-terminal residue" evidence="1">
    <location>
        <position position="65"/>
    </location>
</feature>
<comment type="caution">
    <text evidence="1">The sequence shown here is derived from an EMBL/GenBank/DDBJ whole genome shotgun (WGS) entry which is preliminary data.</text>
</comment>
<dbReference type="AlphaFoldDB" id="A0A6G0YL29"/>
<name>A0A6G0YL29_APHCR</name>
<keyword evidence="2" id="KW-1185">Reference proteome</keyword>
<accession>A0A6G0YL29</accession>
<proteinExistence type="predicted"/>
<evidence type="ECO:0000313" key="2">
    <source>
        <dbReference type="Proteomes" id="UP000478052"/>
    </source>
</evidence>
<sequence>MLAHHTWGANQKSLINIYKSLILSKTKYGSIIYNTAKPNLLKILNPIHNEGIRLAIGAFRTSPID</sequence>
<dbReference type="EMBL" id="VUJU01003505">
    <property type="protein sequence ID" value="KAF0757674.1"/>
    <property type="molecule type" value="Genomic_DNA"/>
</dbReference>
<organism evidence="1 2">
    <name type="scientific">Aphis craccivora</name>
    <name type="common">Cowpea aphid</name>
    <dbReference type="NCBI Taxonomy" id="307492"/>
    <lineage>
        <taxon>Eukaryota</taxon>
        <taxon>Metazoa</taxon>
        <taxon>Ecdysozoa</taxon>
        <taxon>Arthropoda</taxon>
        <taxon>Hexapoda</taxon>
        <taxon>Insecta</taxon>
        <taxon>Pterygota</taxon>
        <taxon>Neoptera</taxon>
        <taxon>Paraneoptera</taxon>
        <taxon>Hemiptera</taxon>
        <taxon>Sternorrhyncha</taxon>
        <taxon>Aphidomorpha</taxon>
        <taxon>Aphidoidea</taxon>
        <taxon>Aphididae</taxon>
        <taxon>Aphidini</taxon>
        <taxon>Aphis</taxon>
        <taxon>Aphis</taxon>
    </lineage>
</organism>
<dbReference type="OrthoDB" id="6628616at2759"/>
<evidence type="ECO:0000313" key="1">
    <source>
        <dbReference type="EMBL" id="KAF0757674.1"/>
    </source>
</evidence>
<dbReference type="Proteomes" id="UP000478052">
    <property type="component" value="Unassembled WGS sequence"/>
</dbReference>